<dbReference type="GO" id="GO:0003677">
    <property type="term" value="F:DNA binding"/>
    <property type="evidence" value="ECO:0007669"/>
    <property type="project" value="InterPro"/>
</dbReference>
<dbReference type="InterPro" id="IPR041468">
    <property type="entry name" value="HTH_ParB/Spo0J"/>
</dbReference>
<evidence type="ECO:0000259" key="3">
    <source>
        <dbReference type="SMART" id="SM00470"/>
    </source>
</evidence>
<dbReference type="InterPro" id="IPR003115">
    <property type="entry name" value="ParB_N"/>
</dbReference>
<reference evidence="4 5" key="1">
    <citation type="submission" date="2019-02" db="EMBL/GenBank/DDBJ databases">
        <title>Deep-cultivation of Planctomycetes and their phenomic and genomic characterization uncovers novel biology.</title>
        <authorList>
            <person name="Wiegand S."/>
            <person name="Jogler M."/>
            <person name="Boedeker C."/>
            <person name="Pinto D."/>
            <person name="Vollmers J."/>
            <person name="Rivas-Marin E."/>
            <person name="Kohn T."/>
            <person name="Peeters S.H."/>
            <person name="Heuer A."/>
            <person name="Rast P."/>
            <person name="Oberbeckmann S."/>
            <person name="Bunk B."/>
            <person name="Jeske O."/>
            <person name="Meyerdierks A."/>
            <person name="Storesund J.E."/>
            <person name="Kallscheuer N."/>
            <person name="Luecker S."/>
            <person name="Lage O.M."/>
            <person name="Pohl T."/>
            <person name="Merkel B.J."/>
            <person name="Hornburger P."/>
            <person name="Mueller R.-W."/>
            <person name="Bruemmer F."/>
            <person name="Labrenz M."/>
            <person name="Spormann A.M."/>
            <person name="Op den Camp H."/>
            <person name="Overmann J."/>
            <person name="Amann R."/>
            <person name="Jetten M.S.M."/>
            <person name="Mascher T."/>
            <person name="Medema M.H."/>
            <person name="Devos D.P."/>
            <person name="Kaster A.-K."/>
            <person name="Ovreas L."/>
            <person name="Rohde M."/>
            <person name="Galperin M.Y."/>
            <person name="Jogler C."/>
        </authorList>
    </citation>
    <scope>NUCLEOTIDE SEQUENCE [LARGE SCALE GENOMIC DNA]</scope>
    <source>
        <strain evidence="4 5">Pan241w</strain>
    </source>
</reference>
<organism evidence="4 5">
    <name type="scientific">Gimesia alba</name>
    <dbReference type="NCBI Taxonomy" id="2527973"/>
    <lineage>
        <taxon>Bacteria</taxon>
        <taxon>Pseudomonadati</taxon>
        <taxon>Planctomycetota</taxon>
        <taxon>Planctomycetia</taxon>
        <taxon>Planctomycetales</taxon>
        <taxon>Planctomycetaceae</taxon>
        <taxon>Gimesia</taxon>
    </lineage>
</organism>
<keyword evidence="5" id="KW-1185">Reference proteome</keyword>
<dbReference type="SUPFAM" id="SSF110849">
    <property type="entry name" value="ParB/Sulfiredoxin"/>
    <property type="match status" value="1"/>
</dbReference>
<dbReference type="Gene3D" id="1.10.10.2830">
    <property type="match status" value="1"/>
</dbReference>
<dbReference type="Pfam" id="PF17762">
    <property type="entry name" value="HTH_ParB"/>
    <property type="match status" value="1"/>
</dbReference>
<dbReference type="EMBL" id="CP036269">
    <property type="protein sequence ID" value="QDT41083.1"/>
    <property type="molecule type" value="Genomic_DNA"/>
</dbReference>
<dbReference type="PANTHER" id="PTHR33375:SF1">
    <property type="entry name" value="CHROMOSOME-PARTITIONING PROTEIN PARB-RELATED"/>
    <property type="match status" value="1"/>
</dbReference>
<evidence type="ECO:0000256" key="2">
    <source>
        <dbReference type="ARBA" id="ARBA00022829"/>
    </source>
</evidence>
<dbReference type="SMART" id="SM00470">
    <property type="entry name" value="ParB"/>
    <property type="match status" value="1"/>
</dbReference>
<dbReference type="Proteomes" id="UP000317171">
    <property type="component" value="Chromosome"/>
</dbReference>
<dbReference type="NCBIfam" id="TIGR00180">
    <property type="entry name" value="parB_part"/>
    <property type="match status" value="1"/>
</dbReference>
<name>A0A517RB98_9PLAN</name>
<evidence type="ECO:0000313" key="5">
    <source>
        <dbReference type="Proteomes" id="UP000317171"/>
    </source>
</evidence>
<dbReference type="GO" id="GO:0007059">
    <property type="term" value="P:chromosome segregation"/>
    <property type="evidence" value="ECO:0007669"/>
    <property type="project" value="UniProtKB-KW"/>
</dbReference>
<dbReference type="GO" id="GO:0005694">
    <property type="term" value="C:chromosome"/>
    <property type="evidence" value="ECO:0007669"/>
    <property type="project" value="TreeGrafter"/>
</dbReference>
<dbReference type="InterPro" id="IPR050336">
    <property type="entry name" value="Chromosome_partition/occlusion"/>
</dbReference>
<evidence type="ECO:0000313" key="4">
    <source>
        <dbReference type="EMBL" id="QDT41083.1"/>
    </source>
</evidence>
<dbReference type="Gene3D" id="3.90.1530.30">
    <property type="match status" value="1"/>
</dbReference>
<comment type="similarity">
    <text evidence="1">Belongs to the ParB family.</text>
</comment>
<dbReference type="KEGG" id="gaz:Pan241w_11420"/>
<dbReference type="Pfam" id="PF02195">
    <property type="entry name" value="ParB_N"/>
    <property type="match status" value="1"/>
</dbReference>
<dbReference type="InterPro" id="IPR004437">
    <property type="entry name" value="ParB/RepB/Spo0J"/>
</dbReference>
<sequence length="335" mass="37797">MIDAKTVLSTLLATTGIRLTVMSARFQGQGFSRVTVQINAGSVIHIPLEQIRPFANQPRKDFDPKQLQELAGAISVVGQQVSAIVIALPEGGQHRFELVDGERRWRACKLAGVETLKCEIVETSGEADQYRRSVASNFGRADHTPLEIADAIKVLRADGMTIEKIADLFGRSVPWVCNYQSLQKLSDSVLKLLNHPEKDKRLRVSHAFAIASLPKSEQIKVARDCVSQSMRPYQLSQRVRSTKVQLGIARPEDRDSHDDWMVIVRFVDRTLGDLQPLMDIDENWILRILSNRNERQLDNLDVLAEELASEMTAYTEFIRTLIKKARNQGRRKETA</sequence>
<feature type="domain" description="ParB-like N-terminal" evidence="3">
    <location>
        <begin position="44"/>
        <end position="138"/>
    </location>
</feature>
<dbReference type="AlphaFoldDB" id="A0A517RB98"/>
<dbReference type="PANTHER" id="PTHR33375">
    <property type="entry name" value="CHROMOSOME-PARTITIONING PROTEIN PARB-RELATED"/>
    <property type="match status" value="1"/>
</dbReference>
<dbReference type="InterPro" id="IPR036086">
    <property type="entry name" value="ParB/Sulfiredoxin_sf"/>
</dbReference>
<proteinExistence type="inferred from homology"/>
<protein>
    <submittedName>
        <fullName evidence="4">Chromosome-partitioning protein Spo0J</fullName>
    </submittedName>
</protein>
<evidence type="ECO:0000256" key="1">
    <source>
        <dbReference type="ARBA" id="ARBA00006295"/>
    </source>
</evidence>
<gene>
    <name evidence="4" type="primary">spo0C</name>
    <name evidence="4" type="ORF">Pan241w_11420</name>
</gene>
<accession>A0A517RB98</accession>
<keyword evidence="2" id="KW-0159">Chromosome partition</keyword>